<feature type="binding site" evidence="6">
    <location>
        <position position="160"/>
    </location>
    <ligand>
        <name>NADP(+)</name>
        <dbReference type="ChEBI" id="CHEBI:58349"/>
    </ligand>
</feature>
<dbReference type="UniPathway" id="UPA00115">
    <property type="reaction ID" value="UER00408"/>
</dbReference>
<evidence type="ECO:0000256" key="2">
    <source>
        <dbReference type="ARBA" id="ARBA00022526"/>
    </source>
</evidence>
<dbReference type="PANTHER" id="PTHR23429:SF0">
    <property type="entry name" value="GLUCOSE-6-PHOSPHATE 1-DEHYDROGENASE"/>
    <property type="match status" value="1"/>
</dbReference>
<dbReference type="HAMAP" id="MF_00966">
    <property type="entry name" value="G6PD"/>
    <property type="match status" value="1"/>
</dbReference>
<protein>
    <recommendedName>
        <fullName evidence="6">Glucose-6-phosphate 1-dehydrogenase</fullName>
        <shortName evidence="6">G6PD</shortName>
        <ecNumber evidence="6">1.1.1.49</ecNumber>
    </recommendedName>
</protein>
<reference evidence="9 10" key="1">
    <citation type="journal article" date="2016" name="Nat. Commun.">
        <title>Thousands of microbial genomes shed light on interconnected biogeochemical processes in an aquifer system.</title>
        <authorList>
            <person name="Anantharaman K."/>
            <person name="Brown C.T."/>
            <person name="Hug L.A."/>
            <person name="Sharon I."/>
            <person name="Castelle C.J."/>
            <person name="Probst A.J."/>
            <person name="Thomas B.C."/>
            <person name="Singh A."/>
            <person name="Wilkins M.J."/>
            <person name="Karaoz U."/>
            <person name="Brodie E.L."/>
            <person name="Williams K.H."/>
            <person name="Hubbard S.S."/>
            <person name="Banfield J.F."/>
        </authorList>
    </citation>
    <scope>NUCLEOTIDE SEQUENCE [LARGE SCALE GENOMIC DNA]</scope>
</reference>
<feature type="binding site" evidence="6">
    <location>
        <position position="228"/>
    </location>
    <ligand>
        <name>substrate</name>
    </ligand>
</feature>
<comment type="similarity">
    <text evidence="6">Belongs to the glucose-6-phosphate dehydrogenase family.</text>
</comment>
<dbReference type="NCBIfam" id="TIGR00871">
    <property type="entry name" value="zwf"/>
    <property type="match status" value="1"/>
</dbReference>
<feature type="binding site" evidence="6">
    <location>
        <position position="190"/>
    </location>
    <ligand>
        <name>substrate</name>
    </ligand>
</feature>
<gene>
    <name evidence="6" type="primary">zwf</name>
    <name evidence="9" type="ORF">A3C06_03845</name>
</gene>
<feature type="binding site" evidence="6">
    <location>
        <position position="341"/>
    </location>
    <ligand>
        <name>substrate</name>
    </ligand>
</feature>
<dbReference type="EMBL" id="MHRQ01000011">
    <property type="protein sequence ID" value="OHA27181.1"/>
    <property type="molecule type" value="Genomic_DNA"/>
</dbReference>
<organism evidence="9 10">
    <name type="scientific">Candidatus Taylorbacteria bacterium RIFCSPHIGHO2_02_FULL_46_13</name>
    <dbReference type="NCBI Taxonomy" id="1802312"/>
    <lineage>
        <taxon>Bacteria</taxon>
        <taxon>Candidatus Tayloriibacteriota</taxon>
    </lineage>
</organism>
<dbReference type="InterPro" id="IPR022674">
    <property type="entry name" value="G6P_DH_NAD-bd"/>
</dbReference>
<accession>A0A1G2MW33</accession>
<dbReference type="GO" id="GO:0009051">
    <property type="term" value="P:pentose-phosphate shunt, oxidative branch"/>
    <property type="evidence" value="ECO:0007669"/>
    <property type="project" value="TreeGrafter"/>
</dbReference>
<comment type="caution">
    <text evidence="6">Lacks conserved residue(s) required for the propagation of feature annotation.</text>
</comment>
<dbReference type="PANTHER" id="PTHR23429">
    <property type="entry name" value="GLUCOSE-6-PHOSPHATE 1-DEHYDROGENASE G6PD"/>
    <property type="match status" value="1"/>
</dbReference>
<proteinExistence type="inferred from homology"/>
<comment type="catalytic activity">
    <reaction evidence="6">
        <text>D-glucose 6-phosphate + NADP(+) = 6-phospho-D-glucono-1,5-lactone + NADPH + H(+)</text>
        <dbReference type="Rhea" id="RHEA:15841"/>
        <dbReference type="ChEBI" id="CHEBI:15378"/>
        <dbReference type="ChEBI" id="CHEBI:57783"/>
        <dbReference type="ChEBI" id="CHEBI:57955"/>
        <dbReference type="ChEBI" id="CHEBI:58349"/>
        <dbReference type="ChEBI" id="CHEBI:61548"/>
        <dbReference type="EC" id="1.1.1.49"/>
    </reaction>
</comment>
<dbReference type="InterPro" id="IPR022675">
    <property type="entry name" value="G6P_DH_C"/>
</dbReference>
<evidence type="ECO:0000256" key="6">
    <source>
        <dbReference type="HAMAP-Rule" id="MF_00966"/>
    </source>
</evidence>
<feature type="binding site" evidence="6">
    <location>
        <position position="247"/>
    </location>
    <ligand>
        <name>substrate</name>
    </ligand>
</feature>
<dbReference type="Gene3D" id="3.30.360.10">
    <property type="entry name" value="Dihydrodipicolinate Reductase, domain 2"/>
    <property type="match status" value="1"/>
</dbReference>
<name>A0A1G2MW33_9BACT</name>
<feature type="domain" description="Glucose-6-phosphate dehydrogenase NAD-binding" evidence="7">
    <location>
        <begin position="15"/>
        <end position="199"/>
    </location>
</feature>
<evidence type="ECO:0000313" key="9">
    <source>
        <dbReference type="EMBL" id="OHA27181.1"/>
    </source>
</evidence>
<comment type="pathway">
    <text evidence="1 6">Carbohydrate degradation; pentose phosphate pathway; D-ribulose 5-phosphate from D-glucose 6-phosphate (oxidative stage): step 1/3.</text>
</comment>
<evidence type="ECO:0000313" key="10">
    <source>
        <dbReference type="Proteomes" id="UP000177565"/>
    </source>
</evidence>
<dbReference type="Pfam" id="PF02781">
    <property type="entry name" value="G6PD_C"/>
    <property type="match status" value="1"/>
</dbReference>
<feature type="active site" description="Proton acceptor" evidence="6">
    <location>
        <position position="252"/>
    </location>
</feature>
<dbReference type="GO" id="GO:0005829">
    <property type="term" value="C:cytosol"/>
    <property type="evidence" value="ECO:0007669"/>
    <property type="project" value="TreeGrafter"/>
</dbReference>
<feature type="binding site" evidence="6">
    <location>
        <position position="194"/>
    </location>
    <ligand>
        <name>substrate</name>
    </ligand>
</feature>
<dbReference type="Pfam" id="PF00479">
    <property type="entry name" value="G6PD_N"/>
    <property type="match status" value="1"/>
</dbReference>
<evidence type="ECO:0000259" key="7">
    <source>
        <dbReference type="Pfam" id="PF00479"/>
    </source>
</evidence>
<dbReference type="SUPFAM" id="SSF55347">
    <property type="entry name" value="Glyceraldehyde-3-phosphate dehydrogenase-like, C-terminal domain"/>
    <property type="match status" value="1"/>
</dbReference>
<evidence type="ECO:0000256" key="4">
    <source>
        <dbReference type="ARBA" id="ARBA00023002"/>
    </source>
</evidence>
<feature type="binding site" evidence="6">
    <location>
        <position position="52"/>
    </location>
    <ligand>
        <name>NADP(+)</name>
        <dbReference type="ChEBI" id="CHEBI:58349"/>
    </ligand>
</feature>
<dbReference type="InterPro" id="IPR036291">
    <property type="entry name" value="NAD(P)-bd_dom_sf"/>
</dbReference>
<dbReference type="GO" id="GO:0004345">
    <property type="term" value="F:glucose-6-phosphate dehydrogenase activity"/>
    <property type="evidence" value="ECO:0007669"/>
    <property type="project" value="UniProtKB-UniRule"/>
</dbReference>
<evidence type="ECO:0000256" key="1">
    <source>
        <dbReference type="ARBA" id="ARBA00004937"/>
    </source>
</evidence>
<keyword evidence="5 6" id="KW-0119">Carbohydrate metabolism</keyword>
<evidence type="ECO:0000259" key="8">
    <source>
        <dbReference type="Pfam" id="PF02781"/>
    </source>
</evidence>
<sequence length="478" mass="54125">MNSTPKPIVEPTVLVIFGATGDLAQNKLYPALFDLFTKGLLPQKIAILAFARRDFSDEVYRKFVQAAIVAKKNNPDPVQLVNFLSSIRYIKGIFEDDASYRTLADVLASADKAFNVCANKLFYLAVPPSLYENILNRLSRSGLTIPCGGDGGWTRVLVEKPFGTNSEAARRLDRLLGKLFNETQIFRIDHYLAKEAIQNILVFRFSNALFEPIWDSKHIERIEIRMFEKETAATRGAFYDPLGALRDVGQNHLLAMLSLIAMEYPKGFSATAIQKERAKVLKQLVPINSISVKKIIKGQYAGYKQEKGVAPESNTETFFSLIAYLRNSRWRGVPIELTAGKALGESKTEIHVHFKDVNMGRGDIECHRNTLTFRIQPNESISILFWVKKPGFDNQAVHPQTLSFNYHDSSETKMLPDAYERVLYDCVRGDQMLFASTEEMEAAWKFITPILEKWNKNPLKTYAPGTPFDQIISNHKNL</sequence>
<evidence type="ECO:0000256" key="5">
    <source>
        <dbReference type="ARBA" id="ARBA00023277"/>
    </source>
</evidence>
<dbReference type="PRINTS" id="PR00079">
    <property type="entry name" value="G6PDHDRGNASE"/>
</dbReference>
<dbReference type="AlphaFoldDB" id="A0A1G2MW33"/>
<dbReference type="PIRSF" id="PIRSF000110">
    <property type="entry name" value="G6PD"/>
    <property type="match status" value="1"/>
</dbReference>
<comment type="function">
    <text evidence="6">Catalyzes the oxidation of glucose 6-phosphate to 6-phosphogluconolactone.</text>
</comment>
<dbReference type="InterPro" id="IPR001282">
    <property type="entry name" value="G6P_DH"/>
</dbReference>
<dbReference type="STRING" id="1802312.A3C06_03845"/>
<dbReference type="GO" id="GO:0006006">
    <property type="term" value="P:glucose metabolic process"/>
    <property type="evidence" value="ECO:0007669"/>
    <property type="project" value="UniProtKB-KW"/>
</dbReference>
<dbReference type="Gene3D" id="3.40.50.720">
    <property type="entry name" value="NAD(P)-binding Rossmann-like Domain"/>
    <property type="match status" value="1"/>
</dbReference>
<keyword evidence="2 6" id="KW-0313">Glucose metabolism</keyword>
<comment type="caution">
    <text evidence="9">The sequence shown here is derived from an EMBL/GenBank/DDBJ whole genome shotgun (WGS) entry which is preliminary data.</text>
</comment>
<dbReference type="SUPFAM" id="SSF51735">
    <property type="entry name" value="NAD(P)-binding Rossmann-fold domains"/>
    <property type="match status" value="1"/>
</dbReference>
<feature type="domain" description="Glucose-6-phosphate dehydrogenase C-terminal" evidence="8">
    <location>
        <begin position="201"/>
        <end position="466"/>
    </location>
</feature>
<keyword evidence="4 6" id="KW-0560">Oxidoreductase</keyword>
<dbReference type="Proteomes" id="UP000177565">
    <property type="component" value="Unassembled WGS sequence"/>
</dbReference>
<keyword evidence="3 6" id="KW-0521">NADP</keyword>
<evidence type="ECO:0000256" key="3">
    <source>
        <dbReference type="ARBA" id="ARBA00022857"/>
    </source>
</evidence>
<dbReference type="EC" id="1.1.1.49" evidence="6"/>
<dbReference type="GO" id="GO:0050661">
    <property type="term" value="F:NADP binding"/>
    <property type="evidence" value="ECO:0007669"/>
    <property type="project" value="UniProtKB-UniRule"/>
</dbReference>